<reference evidence="2" key="2">
    <citation type="submission" date="2020-11" db="EMBL/GenBank/DDBJ databases">
        <authorList>
            <person name="McCartney M.A."/>
            <person name="Auch B."/>
            <person name="Kono T."/>
            <person name="Mallez S."/>
            <person name="Becker A."/>
            <person name="Gohl D.M."/>
            <person name="Silverstein K.A.T."/>
            <person name="Koren S."/>
            <person name="Bechman K.B."/>
            <person name="Herman A."/>
            <person name="Abrahante J.E."/>
            <person name="Garbe J."/>
        </authorList>
    </citation>
    <scope>NUCLEOTIDE SEQUENCE</scope>
    <source>
        <strain evidence="2">Duluth1</strain>
        <tissue evidence="2">Whole animal</tissue>
    </source>
</reference>
<dbReference type="Pfam" id="PF15112">
    <property type="entry name" value="DUF4559"/>
    <property type="match status" value="1"/>
</dbReference>
<comment type="caution">
    <text evidence="2">The sequence shown here is derived from an EMBL/GenBank/DDBJ whole genome shotgun (WGS) entry which is preliminary data.</text>
</comment>
<dbReference type="InterPro" id="IPR027417">
    <property type="entry name" value="P-loop_NTPase"/>
</dbReference>
<reference evidence="2" key="1">
    <citation type="journal article" date="2019" name="bioRxiv">
        <title>The Genome of the Zebra Mussel, Dreissena polymorpha: A Resource for Invasive Species Research.</title>
        <authorList>
            <person name="McCartney M.A."/>
            <person name="Auch B."/>
            <person name="Kono T."/>
            <person name="Mallez S."/>
            <person name="Zhang Y."/>
            <person name="Obille A."/>
            <person name="Becker A."/>
            <person name="Abrahante J.E."/>
            <person name="Garbe J."/>
            <person name="Badalamenti J.P."/>
            <person name="Herman A."/>
            <person name="Mangelson H."/>
            <person name="Liachko I."/>
            <person name="Sullivan S."/>
            <person name="Sone E.D."/>
            <person name="Koren S."/>
            <person name="Silverstein K.A.T."/>
            <person name="Beckman K.B."/>
            <person name="Gohl D.M."/>
        </authorList>
    </citation>
    <scope>NUCLEOTIDE SEQUENCE</scope>
    <source>
        <strain evidence="2">Duluth1</strain>
        <tissue evidence="2">Whole animal</tissue>
    </source>
</reference>
<accession>A0A9D4EVL8</accession>
<protein>
    <recommendedName>
        <fullName evidence="4">NACHT domain-containing protein</fullName>
    </recommendedName>
</protein>
<dbReference type="Gene3D" id="3.40.50.300">
    <property type="entry name" value="P-loop containing nucleotide triphosphate hydrolases"/>
    <property type="match status" value="1"/>
</dbReference>
<evidence type="ECO:0000313" key="3">
    <source>
        <dbReference type="Proteomes" id="UP000828390"/>
    </source>
</evidence>
<dbReference type="EMBL" id="JAIWYP010000008">
    <property type="protein sequence ID" value="KAH3786554.1"/>
    <property type="molecule type" value="Genomic_DNA"/>
</dbReference>
<sequence>MANLADVFTESERTNWLKALLAINIAKSGLEQFAENEAKTLHGNIYNAILTSGAVACTGCQTANLLKCPSSGICKKRGAQGLCTSVHDTASKQPRPCPANVCNKVLNEIAKQHKYHNPSWKNTVAIHWASNPWEIAKAYFPPEGYAEKASAQDTDFNGIISFFMNCKHFDNKFSFPIAPGKTHPPCLLTKARDIGRTVRHSSTCNVTDTDLQGMFITLTSLLTDQGLANDVAAQEAVRKLAKLQTDVLKLTTEEIINLLESARNELKKVEHITENITKAMDEMRIYIENCRKDLNAHTDKCKMELDEHTGKCKEHLDKHRQKSTETDYTEACKDFRRRLMAHYDDTFSNIPLSNLDQSLDKRIVDIYATPNIHRIQIEKDGKRIKHEQVRTYTDIFYTDREPNRRIYLQGEPGSGKSTFSAKLVHDWSHGIQLTSATPSKITAFDDVSTIQKFKFLFFVTLRDSKDQADVTQMIKKQLIDTTFSEDERADVYKLFVQIMNTEICFVIREGLDEWVPPDGSNLAEPSMAGFQNDKCTVLTTSRPWKLADERIKNSHIENLFEIKGISDPYAFSENIIRCLIDHSKDLKETAIKLQSFVEDRELESLFSSPMLYTLVICTWVNTFEEEEEHFFEESSRCALYTTLLESLCKKANSTTGYFNDSNPPPVHCFSSTSYLQPNIEHLDKLAEVACKLLFSSERESSIVFSDITLSNYFSPDELKVRKKFALKAGILTNRKHKSRTGRSNSFVHKTVQELLAAYHIACNTYVIDDVRSRYLKLKNTSYLEISQVLIFLCGMNISAANKLSALMNQYDLKHCNRYKYDVEDCLDGDPCEFQRIIESGISEAVANKQEGILLKLSHFYIDESNIRELHDIWPTDTCNVEVLIVSLDMNDFLSSPALGESTTHFEFNLSSCQTLRKLCLWGSGILLRDTASSVRSEFPICIVLNNADPAQCADTPPILPSITDIFFKSVTCSSTCLHSLFSTLLALNHYVECTLKCVITSCVEGSDICTKAVIGTNSGGQFRMHSIKNDSPGLWEALHGLNITSLSLDGYKDDGFRLNHTELFWKFLSSLTHLESLSLKVCDIPSLCKALHGMNIDYLSLRLSDKFQDLEENDLDLLSKSLLSLIRMKTLKIKTPGEDFPGLWEALRGLNITSLSLSSWETYGLIVNHVESLSECVTSLKHLTTLSISVCGDNPLLWEALRGLNIKSLSLKLTSGDLTVAHGESLSQSLSSLTQLKSLSINAFGDDTGLWKAFRFLNIKHLSLDIRKVKHVETSSKSLSSLAKLETLSIRVSRKSPGLFEALCGLNIKSLRLFLMDREMCSGVNHEESSSQYLLSLNLLETLSIDVEYDIPNLWNALHGLNIKSLSLTLNNRAGRVRVNHEESSSQNLVSLNQLETLTINVYYGIPNIWNALHGLNITSLSLNVRNGWTHIESISQALVSFTKMETLSLSPDIYVRWEVLRGLNIKSLSLDFWHLPRHILHKQTVEFVSQV</sequence>
<dbReference type="PANTHER" id="PTHR46312">
    <property type="entry name" value="NACHT DOMAIN-CONTAINING PROTEIN"/>
    <property type="match status" value="1"/>
</dbReference>
<dbReference type="SUPFAM" id="SSF52047">
    <property type="entry name" value="RNI-like"/>
    <property type="match status" value="1"/>
</dbReference>
<evidence type="ECO:0008006" key="4">
    <source>
        <dbReference type="Google" id="ProtNLM"/>
    </source>
</evidence>
<dbReference type="SUPFAM" id="SSF52540">
    <property type="entry name" value="P-loop containing nucleoside triphosphate hydrolases"/>
    <property type="match status" value="1"/>
</dbReference>
<gene>
    <name evidence="2" type="ORF">DPMN_164661</name>
</gene>
<organism evidence="2 3">
    <name type="scientific">Dreissena polymorpha</name>
    <name type="common">Zebra mussel</name>
    <name type="synonym">Mytilus polymorpha</name>
    <dbReference type="NCBI Taxonomy" id="45954"/>
    <lineage>
        <taxon>Eukaryota</taxon>
        <taxon>Metazoa</taxon>
        <taxon>Spiralia</taxon>
        <taxon>Lophotrochozoa</taxon>
        <taxon>Mollusca</taxon>
        <taxon>Bivalvia</taxon>
        <taxon>Autobranchia</taxon>
        <taxon>Heteroconchia</taxon>
        <taxon>Euheterodonta</taxon>
        <taxon>Imparidentia</taxon>
        <taxon>Neoheterodontei</taxon>
        <taxon>Myida</taxon>
        <taxon>Dreissenoidea</taxon>
        <taxon>Dreissenidae</taxon>
        <taxon>Dreissena</taxon>
    </lineage>
</organism>
<dbReference type="PANTHER" id="PTHR46312:SF2">
    <property type="entry name" value="NUCLEOTIDE-BINDING OLIGOMERIZATION DOMAIN-CONTAINING PROTEIN 2-LIKE"/>
    <property type="match status" value="1"/>
</dbReference>
<dbReference type="OrthoDB" id="6118599at2759"/>
<evidence type="ECO:0000313" key="2">
    <source>
        <dbReference type="EMBL" id="KAH3786554.1"/>
    </source>
</evidence>
<dbReference type="InterPro" id="IPR027897">
    <property type="entry name" value="DUF4559"/>
</dbReference>
<keyword evidence="1" id="KW-0175">Coiled coil</keyword>
<keyword evidence="3" id="KW-1185">Reference proteome</keyword>
<name>A0A9D4EVL8_DREPO</name>
<feature type="coiled-coil region" evidence="1">
    <location>
        <begin position="233"/>
        <end position="279"/>
    </location>
</feature>
<evidence type="ECO:0000256" key="1">
    <source>
        <dbReference type="SAM" id="Coils"/>
    </source>
</evidence>
<proteinExistence type="predicted"/>
<dbReference type="Proteomes" id="UP000828390">
    <property type="component" value="Unassembled WGS sequence"/>
</dbReference>